<feature type="compositionally biased region" description="Polar residues" evidence="1">
    <location>
        <begin position="95"/>
        <end position="126"/>
    </location>
</feature>
<dbReference type="OrthoDB" id="1884872at2759"/>
<dbReference type="Gene3D" id="1.10.472.30">
    <property type="entry name" value="Transcription elongation factor S-II, central domain"/>
    <property type="match status" value="1"/>
</dbReference>
<evidence type="ECO:0000256" key="1">
    <source>
        <dbReference type="SAM" id="MobiDB-lite"/>
    </source>
</evidence>
<dbReference type="Pfam" id="PF07500">
    <property type="entry name" value="TFIIS_M"/>
    <property type="match status" value="1"/>
</dbReference>
<reference evidence="3" key="1">
    <citation type="journal article" date="2017" name="Gigascience">
        <title>The genome draft of coconut (Cocos nucifera).</title>
        <authorList>
            <person name="Xiao Y."/>
            <person name="Xu P."/>
            <person name="Fan H."/>
            <person name="Baudouin L."/>
            <person name="Xia W."/>
            <person name="Bocs S."/>
            <person name="Xu J."/>
            <person name="Li Q."/>
            <person name="Guo A."/>
            <person name="Zhou L."/>
            <person name="Li J."/>
            <person name="Wu Y."/>
            <person name="Ma Z."/>
            <person name="Armero A."/>
            <person name="Issali A.E."/>
            <person name="Liu N."/>
            <person name="Peng M."/>
            <person name="Yang Y."/>
        </authorList>
    </citation>
    <scope>NUCLEOTIDE SEQUENCE</scope>
    <source>
        <tissue evidence="3">Spear leaf of Hainan Tall coconut</tissue>
    </source>
</reference>
<feature type="region of interest" description="Disordered" evidence="1">
    <location>
        <begin position="229"/>
        <end position="250"/>
    </location>
</feature>
<feature type="region of interest" description="Disordered" evidence="1">
    <location>
        <begin position="95"/>
        <end position="163"/>
    </location>
</feature>
<feature type="compositionally biased region" description="Polar residues" evidence="1">
    <location>
        <begin position="576"/>
        <end position="587"/>
    </location>
</feature>
<accession>A0A8K0I450</accession>
<evidence type="ECO:0000313" key="3">
    <source>
        <dbReference type="EMBL" id="KAG1335507.1"/>
    </source>
</evidence>
<organism evidence="3 4">
    <name type="scientific">Cocos nucifera</name>
    <name type="common">Coconut palm</name>
    <dbReference type="NCBI Taxonomy" id="13894"/>
    <lineage>
        <taxon>Eukaryota</taxon>
        <taxon>Viridiplantae</taxon>
        <taxon>Streptophyta</taxon>
        <taxon>Embryophyta</taxon>
        <taxon>Tracheophyta</taxon>
        <taxon>Spermatophyta</taxon>
        <taxon>Magnoliopsida</taxon>
        <taxon>Liliopsida</taxon>
        <taxon>Arecaceae</taxon>
        <taxon>Arecoideae</taxon>
        <taxon>Cocoseae</taxon>
        <taxon>Attaleinae</taxon>
        <taxon>Cocos</taxon>
    </lineage>
</organism>
<dbReference type="GO" id="GO:0005634">
    <property type="term" value="C:nucleus"/>
    <property type="evidence" value="ECO:0007669"/>
    <property type="project" value="TreeGrafter"/>
</dbReference>
<feature type="compositionally biased region" description="Basic and acidic residues" evidence="1">
    <location>
        <begin position="479"/>
        <end position="492"/>
    </location>
</feature>
<feature type="compositionally biased region" description="Low complexity" evidence="1">
    <location>
        <begin position="612"/>
        <end position="632"/>
    </location>
</feature>
<dbReference type="AlphaFoldDB" id="A0A8K0I450"/>
<gene>
    <name evidence="3" type="ORF">COCNU_03G016260</name>
</gene>
<dbReference type="PROSITE" id="PS51321">
    <property type="entry name" value="TFIIS_CENTRAL"/>
    <property type="match status" value="1"/>
</dbReference>
<dbReference type="InterPro" id="IPR003618">
    <property type="entry name" value="TFIIS_cen_dom"/>
</dbReference>
<reference evidence="3" key="2">
    <citation type="submission" date="2019-07" db="EMBL/GenBank/DDBJ databases">
        <authorList>
            <person name="Yang Y."/>
            <person name="Bocs S."/>
            <person name="Baudouin L."/>
        </authorList>
    </citation>
    <scope>NUCLEOTIDE SEQUENCE</scope>
    <source>
        <tissue evidence="3">Spear leaf of Hainan Tall coconut</tissue>
    </source>
</reference>
<dbReference type="PANTHER" id="PTHR11477:SF20">
    <property type="entry name" value="SPOC DOMAIN _ TRANSCRIPTION ELONGATION FACTOR S-II PROTEIN"/>
    <property type="match status" value="1"/>
</dbReference>
<dbReference type="GO" id="GO:0006351">
    <property type="term" value="P:DNA-templated transcription"/>
    <property type="evidence" value="ECO:0007669"/>
    <property type="project" value="InterPro"/>
</dbReference>
<sequence length="722" mass="79053">MPTNLGSQQLSFIDGQSASVDLSPRFQTAVPGSWGSQQLSSVGEQLAHAMVQASMPVNLGPDHLLSMSKQSTHMESYQRSQTPMPVFLGVERLSSSNRGLSGTDPSLNNQTSMSINLGSHPSSSTNKRPKQVAASSKIQNARPVIPGSQQLSSKNKRPAQMEPPLKVRSESFESIRSKLRESLAASLAMVSSQQNKEEVAEKNSTLIEVASTERKGEVATSLTASSSITSNVSSHGTLSETLKSNESVQKHDEVSLINGTESNENTSDSTKMGNCNMQEFQLKHVTSDEVPIDNSVVKDELLQGHGLCWASDLDTGSAEVVTNHDSKRLKTAHDEVCGIKKDTALQDAESLAFRIEAELFRLFGGVNKKYKEKGRSLLFNLKDRSNPELRERVLSGDIAPERLCSMTAEELASKELSQWRLAKAEELAQMVVLPDSEVDIRRLVKKTHKGEFQVEFEQADGVSVEVELGASILSKVPAKTHEESRIHSRANDKIGQNLPKPKEYKSSESMQSAEKANSADKNLSSNLDTLPHEKTDLMQELMVDEIKDTELLPPIVTLDEFMKALDSEPPFENLSMETLQESPSSGEKNIDSLESETVPASEGLGPKQNAASDSLQLKSDSSKDGLGSKLGLADTSLKDPMESTNNSRQEVDMKHTKTDNNSKHDSVDVQSDTCFAEIALTTDNIWEGIIQLNISSLATVVGSFRRFVIFYCIFFPWKILPA</sequence>
<dbReference type="InterPro" id="IPR036575">
    <property type="entry name" value="TFIIS_cen_dom_sf"/>
</dbReference>
<feature type="region of interest" description="Disordered" evidence="1">
    <location>
        <begin position="479"/>
        <end position="529"/>
    </location>
</feature>
<feature type="compositionally biased region" description="Polar residues" evidence="1">
    <location>
        <begin position="507"/>
        <end position="528"/>
    </location>
</feature>
<dbReference type="EMBL" id="CM017874">
    <property type="protein sequence ID" value="KAG1335507.1"/>
    <property type="molecule type" value="Genomic_DNA"/>
</dbReference>
<feature type="region of interest" description="Disordered" evidence="1">
    <location>
        <begin position="576"/>
        <end position="667"/>
    </location>
</feature>
<evidence type="ECO:0000259" key="2">
    <source>
        <dbReference type="PROSITE" id="PS51321"/>
    </source>
</evidence>
<protein>
    <submittedName>
        <fullName evidence="3">Putative death-inducer obliterator 1-like</fullName>
    </submittedName>
</protein>
<feature type="compositionally biased region" description="Polar residues" evidence="1">
    <location>
        <begin position="238"/>
        <end position="247"/>
    </location>
</feature>
<name>A0A8K0I450_COCNU</name>
<feature type="compositionally biased region" description="Basic and acidic residues" evidence="1">
    <location>
        <begin position="649"/>
        <end position="667"/>
    </location>
</feature>
<dbReference type="SUPFAM" id="SSF46942">
    <property type="entry name" value="Elongation factor TFIIS domain 2"/>
    <property type="match status" value="1"/>
</dbReference>
<dbReference type="SMART" id="SM00510">
    <property type="entry name" value="TFS2M"/>
    <property type="match status" value="1"/>
</dbReference>
<dbReference type="PANTHER" id="PTHR11477">
    <property type="entry name" value="TRANSCRIPTION FACTOR S-II ZINC FINGER DOMAIN-CONTAINING PROTEIN"/>
    <property type="match status" value="1"/>
</dbReference>
<comment type="caution">
    <text evidence="3">The sequence shown here is derived from an EMBL/GenBank/DDBJ whole genome shotgun (WGS) entry which is preliminary data.</text>
</comment>
<keyword evidence="4" id="KW-1185">Reference proteome</keyword>
<feature type="domain" description="TFIIS central" evidence="2">
    <location>
        <begin position="327"/>
        <end position="439"/>
    </location>
</feature>
<proteinExistence type="predicted"/>
<dbReference type="Proteomes" id="UP000797356">
    <property type="component" value="Chromosome 3"/>
</dbReference>
<evidence type="ECO:0000313" key="4">
    <source>
        <dbReference type="Proteomes" id="UP000797356"/>
    </source>
</evidence>